<dbReference type="NCBIfam" id="NF009332">
    <property type="entry name" value="PRK12690.1"/>
    <property type="match status" value="1"/>
</dbReference>
<dbReference type="NCBIfam" id="TIGR03506">
    <property type="entry name" value="FlgEFG_subfam"/>
    <property type="match status" value="1"/>
</dbReference>
<evidence type="ECO:0000256" key="4">
    <source>
        <dbReference type="RuleBase" id="RU362116"/>
    </source>
</evidence>
<evidence type="ECO:0000259" key="6">
    <source>
        <dbReference type="Pfam" id="PF06429"/>
    </source>
</evidence>
<feature type="domain" description="Flagellar basal-body/hook protein C-terminal" evidence="6">
    <location>
        <begin position="189"/>
        <end position="232"/>
    </location>
</feature>
<dbReference type="InterPro" id="IPR001444">
    <property type="entry name" value="Flag_bb_rod_N"/>
</dbReference>
<dbReference type="Pfam" id="PF06429">
    <property type="entry name" value="Flg_bbr_C"/>
    <property type="match status" value="1"/>
</dbReference>
<dbReference type="Pfam" id="PF00460">
    <property type="entry name" value="Flg_bb_rod"/>
    <property type="match status" value="1"/>
</dbReference>
<keyword evidence="8" id="KW-0969">Cilium</keyword>
<dbReference type="EMBL" id="AOLV01000028">
    <property type="protein sequence ID" value="EPX84158.1"/>
    <property type="molecule type" value="Genomic_DNA"/>
</dbReference>
<evidence type="ECO:0000256" key="2">
    <source>
        <dbReference type="ARBA" id="ARBA00009677"/>
    </source>
</evidence>
<dbReference type="PANTHER" id="PTHR30435">
    <property type="entry name" value="FLAGELLAR PROTEIN"/>
    <property type="match status" value="1"/>
</dbReference>
<name>S9QX23_9RHOB</name>
<gene>
    <name evidence="8" type="ORF">ruthe_02368</name>
</gene>
<organism evidence="8 9">
    <name type="scientific">Rubellimicrobium thermophilum DSM 16684</name>
    <dbReference type="NCBI Taxonomy" id="1123069"/>
    <lineage>
        <taxon>Bacteria</taxon>
        <taxon>Pseudomonadati</taxon>
        <taxon>Pseudomonadota</taxon>
        <taxon>Alphaproteobacteria</taxon>
        <taxon>Rhodobacterales</taxon>
        <taxon>Roseobacteraceae</taxon>
        <taxon>Rubellimicrobium</taxon>
    </lineage>
</organism>
<keyword evidence="9" id="KW-1185">Reference proteome</keyword>
<dbReference type="Pfam" id="PF22692">
    <property type="entry name" value="LlgE_F_G_D1"/>
    <property type="match status" value="1"/>
</dbReference>
<dbReference type="InterPro" id="IPR053967">
    <property type="entry name" value="LlgE_F_G-like_D1"/>
</dbReference>
<dbReference type="RefSeq" id="WP_021098450.1">
    <property type="nucleotide sequence ID" value="NZ_KE557322.1"/>
</dbReference>
<keyword evidence="3 4" id="KW-0975">Bacterial flagellum</keyword>
<dbReference type="SUPFAM" id="SSF117143">
    <property type="entry name" value="Flagellar hook protein flgE"/>
    <property type="match status" value="1"/>
</dbReference>
<dbReference type="PATRIC" id="fig|1123069.3.peg.2344"/>
<dbReference type="STRING" id="1123069.ruthe_02368"/>
<dbReference type="PROSITE" id="PS00588">
    <property type="entry name" value="FLAGELLA_BB_ROD"/>
    <property type="match status" value="1"/>
</dbReference>
<comment type="subunit">
    <text evidence="4">The basal body constitutes a major portion of the flagellar organelle and consists of five rings (E,L,P,S, and M) mounted on a central rod. The rod consists of about 26 subunits of FlgG in the distal portion, and FlgB, FlgC and FlgF are thought to build up the proximal portion of the rod with about 6 subunits each.</text>
</comment>
<dbReference type="OrthoDB" id="9804559at2"/>
<dbReference type="GO" id="GO:0071978">
    <property type="term" value="P:bacterial-type flagellum-dependent swarming motility"/>
    <property type="evidence" value="ECO:0007669"/>
    <property type="project" value="TreeGrafter"/>
</dbReference>
<dbReference type="InterPro" id="IPR010930">
    <property type="entry name" value="Flg_bb/hook_C_dom"/>
</dbReference>
<evidence type="ECO:0000256" key="3">
    <source>
        <dbReference type="ARBA" id="ARBA00023143"/>
    </source>
</evidence>
<dbReference type="AlphaFoldDB" id="S9QX23"/>
<dbReference type="HOGENOM" id="CLU_013687_0_0_5"/>
<reference evidence="8 9" key="1">
    <citation type="journal article" date="2013" name="Stand. Genomic Sci.">
        <title>Genome sequence of the reddish-pigmented Rubellimicrobium thermophilum type strain (DSM 16684(T)), a member of the Roseobacter clade.</title>
        <authorList>
            <person name="Fiebig A."/>
            <person name="Riedel T."/>
            <person name="Gronow S."/>
            <person name="Petersen J."/>
            <person name="Klenk H.P."/>
            <person name="Goker M."/>
        </authorList>
    </citation>
    <scope>NUCLEOTIDE SEQUENCE [LARGE SCALE GENOMIC DNA]</scope>
    <source>
        <strain evidence="8 9">DSM 16684</strain>
    </source>
</reference>
<evidence type="ECO:0000259" key="7">
    <source>
        <dbReference type="Pfam" id="PF22692"/>
    </source>
</evidence>
<protein>
    <recommendedName>
        <fullName evidence="4">Flagellar basal-body rod protein FlgF</fullName>
    </recommendedName>
</protein>
<dbReference type="InterPro" id="IPR019776">
    <property type="entry name" value="Flagellar_basal_body_rod_CS"/>
</dbReference>
<evidence type="ECO:0000259" key="5">
    <source>
        <dbReference type="Pfam" id="PF00460"/>
    </source>
</evidence>
<accession>S9QX23</accession>
<dbReference type="NCBIfam" id="TIGR02490">
    <property type="entry name" value="flgF"/>
    <property type="match status" value="1"/>
</dbReference>
<feature type="domain" description="Flagellar basal body rod protein N-terminal" evidence="5">
    <location>
        <begin position="16"/>
        <end position="35"/>
    </location>
</feature>
<comment type="subcellular location">
    <subcellularLocation>
        <location evidence="1 4">Bacterial flagellum basal body</location>
    </subcellularLocation>
</comment>
<proteinExistence type="inferred from homology"/>
<comment type="similarity">
    <text evidence="2 4">Belongs to the flagella basal body rod proteins family.</text>
</comment>
<dbReference type="InterPro" id="IPR012836">
    <property type="entry name" value="FlgF"/>
</dbReference>
<evidence type="ECO:0000313" key="8">
    <source>
        <dbReference type="EMBL" id="EPX84158.1"/>
    </source>
</evidence>
<dbReference type="Proteomes" id="UP000015346">
    <property type="component" value="Unassembled WGS sequence"/>
</dbReference>
<keyword evidence="8" id="KW-0966">Cell projection</keyword>
<dbReference type="InterPro" id="IPR037925">
    <property type="entry name" value="FlgE/F/G-like"/>
</dbReference>
<comment type="caution">
    <text evidence="8">The sequence shown here is derived from an EMBL/GenBank/DDBJ whole genome shotgun (WGS) entry which is preliminary data.</text>
</comment>
<sequence length="237" mass="24879">MENAIYATLTRQAGLMAQMQVVANNIANLSTVGFKAEGVTFTEYVRRTGTGESLSMAAAHGRETALAQGPLERTGGSFDLAIEGEGFFLVETPQGPRLTRAGAFTPDAAGNLVTAQGYRLLDAGGAPVFVPLAEGPVGIAADGTISAGGRPVGQIGLVVPRDPLALRREAGTLFSAPQTDPAPAGRILQGFLEKSNVDPVMEVARLIAVSRAYEAGQAFLDREDERIRKTIQAIQTR</sequence>
<evidence type="ECO:0000313" key="9">
    <source>
        <dbReference type="Proteomes" id="UP000015346"/>
    </source>
</evidence>
<dbReference type="InterPro" id="IPR020013">
    <property type="entry name" value="Flagellar_FlgE/F/G"/>
</dbReference>
<dbReference type="PANTHER" id="PTHR30435:SF19">
    <property type="entry name" value="FLAGELLAR BASAL-BODY ROD PROTEIN FLGG"/>
    <property type="match status" value="1"/>
</dbReference>
<evidence type="ECO:0000256" key="1">
    <source>
        <dbReference type="ARBA" id="ARBA00004117"/>
    </source>
</evidence>
<dbReference type="GO" id="GO:0030694">
    <property type="term" value="C:bacterial-type flagellum basal body, rod"/>
    <property type="evidence" value="ECO:0007669"/>
    <property type="project" value="UniProtKB-UniRule"/>
</dbReference>
<keyword evidence="8" id="KW-0282">Flagellum</keyword>
<feature type="domain" description="Flagellar hook protein FlgE/F/G-like D1" evidence="7">
    <location>
        <begin position="81"/>
        <end position="147"/>
    </location>
</feature>